<evidence type="ECO:0008006" key="4">
    <source>
        <dbReference type="Google" id="ProtNLM"/>
    </source>
</evidence>
<evidence type="ECO:0000313" key="3">
    <source>
        <dbReference type="Proteomes" id="UP000027583"/>
    </source>
</evidence>
<reference evidence="2 3" key="2">
    <citation type="journal article" date="2014" name="PLoS ONE">
        <title>Evolution of mitochondria reconstructed from the energy metabolism of living bacteria.</title>
        <authorList>
            <person name="Degli Esposti M."/>
            <person name="Chouaia B."/>
            <person name="Comandatore F."/>
            <person name="Crotti E."/>
            <person name="Sassera D."/>
            <person name="Lievens P.M."/>
            <person name="Daffonchio D."/>
            <person name="Bandi C."/>
        </authorList>
    </citation>
    <scope>NUCLEOTIDE SEQUENCE [LARGE SCALE GENOMIC DNA]</scope>
    <source>
        <strain evidence="2 3">SF2.1</strain>
    </source>
</reference>
<dbReference type="PROSITE" id="PS51257">
    <property type="entry name" value="PROKAR_LIPOPROTEIN"/>
    <property type="match status" value="1"/>
</dbReference>
<organism evidence="2 3">
    <name type="scientific">Asaia bogorensis</name>
    <dbReference type="NCBI Taxonomy" id="91915"/>
    <lineage>
        <taxon>Bacteria</taxon>
        <taxon>Pseudomonadati</taxon>
        <taxon>Pseudomonadota</taxon>
        <taxon>Alphaproteobacteria</taxon>
        <taxon>Acetobacterales</taxon>
        <taxon>Acetobacteraceae</taxon>
        <taxon>Asaia</taxon>
    </lineage>
</organism>
<evidence type="ECO:0000256" key="1">
    <source>
        <dbReference type="SAM" id="MobiDB-lite"/>
    </source>
</evidence>
<feature type="region of interest" description="Disordered" evidence="1">
    <location>
        <begin position="173"/>
        <end position="216"/>
    </location>
</feature>
<comment type="caution">
    <text evidence="2">The sequence shown here is derived from an EMBL/GenBank/DDBJ whole genome shotgun (WGS) entry which is preliminary data.</text>
</comment>
<dbReference type="Proteomes" id="UP000027583">
    <property type="component" value="Unassembled WGS sequence"/>
</dbReference>
<name>A0A060QGT6_9PROT</name>
<dbReference type="eggNOG" id="COG5468">
    <property type="taxonomic scope" value="Bacteria"/>
</dbReference>
<reference evidence="2 3" key="1">
    <citation type="journal article" date="2014" name="Genome Biol. Evol.">
        <title>Acetic acid bacteria genomes reveal functional traits for adaptation to life in insect guts.</title>
        <authorList>
            <person name="Chouaia B."/>
            <person name="Gaiarsa S."/>
            <person name="Crotti E."/>
            <person name="Comandatore F."/>
            <person name="Degli Esposti M."/>
            <person name="Ricci I."/>
            <person name="Alma A."/>
            <person name="Favia G."/>
            <person name="Bandi C."/>
            <person name="Daffonchio D."/>
        </authorList>
    </citation>
    <scope>NUCLEOTIDE SEQUENCE [LARGE SCALE GENOMIC DNA]</scope>
    <source>
        <strain evidence="2 3">SF2.1</strain>
    </source>
</reference>
<evidence type="ECO:0000313" key="2">
    <source>
        <dbReference type="EMBL" id="CDG40135.1"/>
    </source>
</evidence>
<accession>A0A060QGT6</accession>
<protein>
    <recommendedName>
        <fullName evidence="4">Lipoprotein</fullName>
    </recommendedName>
</protein>
<gene>
    <name evidence="2" type="ORF">ASAP_2090</name>
</gene>
<dbReference type="Gene3D" id="3.30.160.150">
    <property type="entry name" value="Lipoprotein like domain"/>
    <property type="match status" value="1"/>
</dbReference>
<sequence length="216" mass="23697">MRRLILLASLALSGCGFQPLYGSNGDGGVRVMHEMQRIYVSNIPERQGQELRLALQEQLGSGSTKAPDGYTLNVSYGVNASVIDIHSDNTAGRYRELGTAHWRLYTVEPSPRFLAEGDVNELDGFNATFEQYLAQTLNDETVRARIAQTLAGSIRQQIAIWFKTQIKPSRNNAADLPSYFDPNAMPTQNGQPYEKAGPDGFPAAATGRTDLNSTDN</sequence>
<proteinExistence type="predicted"/>
<dbReference type="EMBL" id="CBLX010000013">
    <property type="protein sequence ID" value="CDG40135.1"/>
    <property type="molecule type" value="Genomic_DNA"/>
</dbReference>
<dbReference type="RefSeq" id="WP_031240995.1">
    <property type="nucleotide sequence ID" value="NZ_CBLX010000013.1"/>
</dbReference>
<dbReference type="AlphaFoldDB" id="A0A060QGT6"/>